<keyword evidence="3" id="KW-1185">Reference proteome</keyword>
<evidence type="ECO:0000313" key="3">
    <source>
        <dbReference type="Proteomes" id="UP000263900"/>
    </source>
</evidence>
<dbReference type="AlphaFoldDB" id="A0A3B7MUZ2"/>
<keyword evidence="1" id="KW-0472">Membrane</keyword>
<protein>
    <recommendedName>
        <fullName evidence="4">Periplasmic heavy metal sensor</fullName>
    </recommendedName>
</protein>
<dbReference type="Gene3D" id="1.20.120.1490">
    <property type="match status" value="1"/>
</dbReference>
<evidence type="ECO:0000313" key="2">
    <source>
        <dbReference type="EMBL" id="AXY75455.1"/>
    </source>
</evidence>
<name>A0A3B7MUZ2_9BACT</name>
<reference evidence="2 3" key="1">
    <citation type="submission" date="2018-09" db="EMBL/GenBank/DDBJ databases">
        <title>Genome sequencing of strain 6GH32-13.</title>
        <authorList>
            <person name="Weon H.-Y."/>
            <person name="Heo J."/>
            <person name="Kwon S.-W."/>
        </authorList>
    </citation>
    <scope>NUCLEOTIDE SEQUENCE [LARGE SCALE GENOMIC DNA]</scope>
    <source>
        <strain evidence="2 3">5GH32-13</strain>
    </source>
</reference>
<dbReference type="EMBL" id="CP032157">
    <property type="protein sequence ID" value="AXY75455.1"/>
    <property type="molecule type" value="Genomic_DNA"/>
</dbReference>
<feature type="transmembrane region" description="Helical" evidence="1">
    <location>
        <begin position="9"/>
        <end position="29"/>
    </location>
</feature>
<gene>
    <name evidence="2" type="ORF">D3H65_16355</name>
</gene>
<dbReference type="OrthoDB" id="595025at2"/>
<accession>A0A3B7MUZ2</accession>
<sequence length="178" mass="20668">MTKFPRQKWLLVLVAILLVTNIITLSIYWSMKTPDHPKQGQGQGDGDRQRRMGQFMVNELKLDKDQEVVYWKLRDSMLSRQKPLMDSIRNTKKRFFDLLKDPSPTDSILQEKADEIGILQKQLDLITFQHFQQVRALCNPDQVLKFDTVVKEIVNRMTGAWRNPGKQGTPKDSAAVKK</sequence>
<evidence type="ECO:0008006" key="4">
    <source>
        <dbReference type="Google" id="ProtNLM"/>
    </source>
</evidence>
<dbReference type="Proteomes" id="UP000263900">
    <property type="component" value="Chromosome"/>
</dbReference>
<proteinExistence type="predicted"/>
<keyword evidence="1" id="KW-1133">Transmembrane helix</keyword>
<organism evidence="2 3">
    <name type="scientific">Paraflavitalea soli</name>
    <dbReference type="NCBI Taxonomy" id="2315862"/>
    <lineage>
        <taxon>Bacteria</taxon>
        <taxon>Pseudomonadati</taxon>
        <taxon>Bacteroidota</taxon>
        <taxon>Chitinophagia</taxon>
        <taxon>Chitinophagales</taxon>
        <taxon>Chitinophagaceae</taxon>
        <taxon>Paraflavitalea</taxon>
    </lineage>
</organism>
<dbReference type="RefSeq" id="WP_119051336.1">
    <property type="nucleotide sequence ID" value="NZ_CP032157.1"/>
</dbReference>
<keyword evidence="1" id="KW-0812">Transmembrane</keyword>
<dbReference type="KEGG" id="pseg:D3H65_16355"/>
<evidence type="ECO:0000256" key="1">
    <source>
        <dbReference type="SAM" id="Phobius"/>
    </source>
</evidence>